<proteinExistence type="predicted"/>
<evidence type="ECO:0000256" key="1">
    <source>
        <dbReference type="SAM" id="MobiDB-lite"/>
    </source>
</evidence>
<name>A0ABP0QPU5_9DINO</name>
<evidence type="ECO:0008006" key="4">
    <source>
        <dbReference type="Google" id="ProtNLM"/>
    </source>
</evidence>
<evidence type="ECO:0000313" key="3">
    <source>
        <dbReference type="Proteomes" id="UP001642464"/>
    </source>
</evidence>
<feature type="non-terminal residue" evidence="2">
    <location>
        <position position="1"/>
    </location>
</feature>
<comment type="caution">
    <text evidence="2">The sequence shown here is derived from an EMBL/GenBank/DDBJ whole genome shotgun (WGS) entry which is preliminary data.</text>
</comment>
<organism evidence="2 3">
    <name type="scientific">Durusdinium trenchii</name>
    <dbReference type="NCBI Taxonomy" id="1381693"/>
    <lineage>
        <taxon>Eukaryota</taxon>
        <taxon>Sar</taxon>
        <taxon>Alveolata</taxon>
        <taxon>Dinophyceae</taxon>
        <taxon>Suessiales</taxon>
        <taxon>Symbiodiniaceae</taxon>
        <taxon>Durusdinium</taxon>
    </lineage>
</organism>
<keyword evidence="3" id="KW-1185">Reference proteome</keyword>
<reference evidence="2 3" key="1">
    <citation type="submission" date="2024-02" db="EMBL/GenBank/DDBJ databases">
        <authorList>
            <person name="Chen Y."/>
            <person name="Shah S."/>
            <person name="Dougan E. K."/>
            <person name="Thang M."/>
            <person name="Chan C."/>
        </authorList>
    </citation>
    <scope>NUCLEOTIDE SEQUENCE [LARGE SCALE GENOMIC DNA]</scope>
</reference>
<feature type="region of interest" description="Disordered" evidence="1">
    <location>
        <begin position="16"/>
        <end position="35"/>
    </location>
</feature>
<dbReference type="EMBL" id="CAXAMM010039849">
    <property type="protein sequence ID" value="CAK9089455.1"/>
    <property type="molecule type" value="Genomic_DNA"/>
</dbReference>
<protein>
    <recommendedName>
        <fullName evidence="4">PARP</fullName>
    </recommendedName>
</protein>
<dbReference type="Proteomes" id="UP001642464">
    <property type="component" value="Unassembled WGS sequence"/>
</dbReference>
<gene>
    <name evidence="2" type="ORF">SCF082_LOCUS42207</name>
</gene>
<sequence>RWKFLTNAQGQITRWYPDRGLPQEHAEPDPSEEPEPAWVAELGKLSFAEKLQAAEESRGMKVIAWREKAKPEGKGRDFRPVMPLECMEEIPGLWEEWFRRRGLDRILRKQTRPDIPLGMKNEHWQYYALRGEADSDASRGGVPDAGEWRQAFHGTWFYALWNLLTTRVISPSTDESKGHEYNKLGAMVYVTPDMGAAMWYARAHNVFCDGVLHRCVLEVLVDWKRLHKKKTDGGTQWTFPAEAVRIAGVWIVSNTGNPKGCEFLRFWDAEDEALPTGMQQAVDVVSRGDPRQSVWAHTTNALDPHTFAEQGRNWRQEPIGAAGRLYGEDTEEPRIKRPVHRWGQQTQSVGSGGGVPEPAAAAASSSAALNPWELLTETRSSERWRTPTEEEKTVWPSTWPARTLQEKRGRVCVRSWGSLGRFDQTGDLLVRTQRTQKQMFERGNAQGDGTDPMLQEQLMSCQPFRETLQLCFLHVKRQLSKHRTFRVGVESVQGRFRSVAFAELLAARLEPYAEVSIEHLEEAKWKPGWRPPVESWPMPQEQALLEMAADE</sequence>
<evidence type="ECO:0000313" key="2">
    <source>
        <dbReference type="EMBL" id="CAK9089455.1"/>
    </source>
</evidence>
<accession>A0ABP0QPU5</accession>